<comment type="caution">
    <text evidence="2">The sequence shown here is derived from an EMBL/GenBank/DDBJ whole genome shotgun (WGS) entry which is preliminary data.</text>
</comment>
<feature type="compositionally biased region" description="Low complexity" evidence="1">
    <location>
        <begin position="136"/>
        <end position="153"/>
    </location>
</feature>
<protein>
    <submittedName>
        <fullName evidence="2">Uncharacterized protein</fullName>
    </submittedName>
</protein>
<dbReference type="AlphaFoldDB" id="A0A5C6AN75"/>
<accession>A0A5C6AN75</accession>
<gene>
    <name evidence="2" type="ORF">Pla100_11890</name>
</gene>
<dbReference type="EMBL" id="SJPM01000002">
    <property type="protein sequence ID" value="TWU01455.1"/>
    <property type="molecule type" value="Genomic_DNA"/>
</dbReference>
<feature type="compositionally biased region" description="Low complexity" evidence="1">
    <location>
        <begin position="182"/>
        <end position="203"/>
    </location>
</feature>
<feature type="compositionally biased region" description="Low complexity" evidence="1">
    <location>
        <begin position="116"/>
        <end position="125"/>
    </location>
</feature>
<evidence type="ECO:0000313" key="3">
    <source>
        <dbReference type="Proteomes" id="UP000316213"/>
    </source>
</evidence>
<proteinExistence type="predicted"/>
<evidence type="ECO:0000313" key="2">
    <source>
        <dbReference type="EMBL" id="TWU01455.1"/>
    </source>
</evidence>
<organism evidence="2 3">
    <name type="scientific">Neorhodopirellula pilleata</name>
    <dbReference type="NCBI Taxonomy" id="2714738"/>
    <lineage>
        <taxon>Bacteria</taxon>
        <taxon>Pseudomonadati</taxon>
        <taxon>Planctomycetota</taxon>
        <taxon>Planctomycetia</taxon>
        <taxon>Pirellulales</taxon>
        <taxon>Pirellulaceae</taxon>
        <taxon>Neorhodopirellula</taxon>
    </lineage>
</organism>
<reference evidence="2 3" key="1">
    <citation type="submission" date="2019-02" db="EMBL/GenBank/DDBJ databases">
        <title>Deep-cultivation of Planctomycetes and their phenomic and genomic characterization uncovers novel biology.</title>
        <authorList>
            <person name="Wiegand S."/>
            <person name="Jogler M."/>
            <person name="Boedeker C."/>
            <person name="Pinto D."/>
            <person name="Vollmers J."/>
            <person name="Rivas-Marin E."/>
            <person name="Kohn T."/>
            <person name="Peeters S.H."/>
            <person name="Heuer A."/>
            <person name="Rast P."/>
            <person name="Oberbeckmann S."/>
            <person name="Bunk B."/>
            <person name="Jeske O."/>
            <person name="Meyerdierks A."/>
            <person name="Storesund J.E."/>
            <person name="Kallscheuer N."/>
            <person name="Luecker S."/>
            <person name="Lage O.M."/>
            <person name="Pohl T."/>
            <person name="Merkel B.J."/>
            <person name="Hornburger P."/>
            <person name="Mueller R.-W."/>
            <person name="Bruemmer F."/>
            <person name="Labrenz M."/>
            <person name="Spormann A.M."/>
            <person name="Op Den Camp H."/>
            <person name="Overmann J."/>
            <person name="Amann R."/>
            <person name="Jetten M.S.M."/>
            <person name="Mascher T."/>
            <person name="Medema M.H."/>
            <person name="Devos D.P."/>
            <person name="Kaster A.-K."/>
            <person name="Ovreas L."/>
            <person name="Rohde M."/>
            <person name="Galperin M.Y."/>
            <person name="Jogler C."/>
        </authorList>
    </citation>
    <scope>NUCLEOTIDE SEQUENCE [LARGE SCALE GENOMIC DNA]</scope>
    <source>
        <strain evidence="2 3">Pla100</strain>
    </source>
</reference>
<name>A0A5C6AN75_9BACT</name>
<dbReference type="OrthoDB" id="255785at2"/>
<sequence length="234" mass="22881">MLHLPSRSARWTLLAASAVILPGLGCRQAGTPNGFTGAAPLTSLPGQTATTGPLLPALGPFGASARVPPPSTGSYGATAANMGFGGSNSAAGSYAPAGYAPGAVQPMSFEQPIGSGVPNPVANPVGGVGPTNWSDSSGNPNTSGNPTGSTGSSLNQIRSGGMQVIDLTSAATPPSNQAAWGPTQSSPAPVPSATVPSTTTPPISGGGFANSAPAANQPAFSTADRPLQWQTPRR</sequence>
<dbReference type="RefSeq" id="WP_146576754.1">
    <property type="nucleotide sequence ID" value="NZ_SJPM01000002.1"/>
</dbReference>
<evidence type="ECO:0000256" key="1">
    <source>
        <dbReference type="SAM" id="MobiDB-lite"/>
    </source>
</evidence>
<keyword evidence="3" id="KW-1185">Reference proteome</keyword>
<feature type="region of interest" description="Disordered" evidence="1">
    <location>
        <begin position="171"/>
        <end position="234"/>
    </location>
</feature>
<feature type="region of interest" description="Disordered" evidence="1">
    <location>
        <begin position="110"/>
        <end position="156"/>
    </location>
</feature>
<dbReference type="Proteomes" id="UP000316213">
    <property type="component" value="Unassembled WGS sequence"/>
</dbReference>